<protein>
    <submittedName>
        <fullName evidence="1">Uncharacterized protein</fullName>
    </submittedName>
</protein>
<dbReference type="InterPro" id="IPR010878">
    <property type="entry name" value="Gp111"/>
</dbReference>
<dbReference type="Pfam" id="PF07410">
    <property type="entry name" value="Phage_Gp111"/>
    <property type="match status" value="1"/>
</dbReference>
<evidence type="ECO:0000313" key="1">
    <source>
        <dbReference type="EMBL" id="WWP24140.1"/>
    </source>
</evidence>
<dbReference type="AlphaFoldDB" id="A0ABD8B2T0"/>
<evidence type="ECO:0000313" key="2">
    <source>
        <dbReference type="Proteomes" id="UP001364764"/>
    </source>
</evidence>
<name>A0ABD8B2T0_PAEAM</name>
<dbReference type="RefSeq" id="WP_338709231.1">
    <property type="nucleotide sequence ID" value="NZ_CP145894.1"/>
</dbReference>
<geneLocation type="plasmid" evidence="1 2">
    <name>pY5S7-2</name>
</geneLocation>
<proteinExistence type="predicted"/>
<accession>A0ABD8B2T0</accession>
<gene>
    <name evidence="1" type="ORF">V6668_31795</name>
</gene>
<keyword evidence="1" id="KW-0614">Plasmid</keyword>
<reference evidence="1 2" key="1">
    <citation type="submission" date="2024-02" db="EMBL/GenBank/DDBJ databases">
        <title>Complete sequences of two Paenibacillus sp. strains and one Lysinibacillus strain isolated from the environment on STAA medium highlight biotechnological potential.</title>
        <authorList>
            <person name="Attere S.A."/>
            <person name="Piche L.C."/>
            <person name="Intertaglia L."/>
            <person name="Lami R."/>
            <person name="Charette S.J."/>
            <person name="Vincent A.T."/>
        </authorList>
    </citation>
    <scope>NUCLEOTIDE SEQUENCE [LARGE SCALE GENOMIC DNA]</scope>
    <source>
        <strain evidence="1 2">Y5S-7</strain>
        <plasmid evidence="1 2">pY5S7-2</plasmid>
    </source>
</reference>
<dbReference type="GeneID" id="93480158"/>
<organism evidence="1 2">
    <name type="scientific">Paenibacillus amylolyticus</name>
    <dbReference type="NCBI Taxonomy" id="1451"/>
    <lineage>
        <taxon>Bacteria</taxon>
        <taxon>Bacillati</taxon>
        <taxon>Bacillota</taxon>
        <taxon>Bacilli</taxon>
        <taxon>Bacillales</taxon>
        <taxon>Paenibacillaceae</taxon>
        <taxon>Paenibacillus</taxon>
    </lineage>
</organism>
<dbReference type="EMBL" id="CP145894">
    <property type="protein sequence ID" value="WWP24140.1"/>
    <property type="molecule type" value="Genomic_DNA"/>
</dbReference>
<dbReference type="Proteomes" id="UP001364764">
    <property type="component" value="Plasmid pY5S7-2"/>
</dbReference>
<sequence length="181" mass="20634">MIKEKEYKKRSERMIKMNVMKRAWDIANIGAAKFGGKVKEFFRQALIMAWAESRKPKLAELFIGNGSRKCKTWVARIAGSHERFGFNRVFLTEDGSNWANKWFDLNNGVYEVCAGVDNRYFIKVVDGTIHNIEKSEVLTELASVSAVKTEVNTVAKPVAKVSKSNFCYKCHSYCWGDCEAN</sequence>